<dbReference type="Pfam" id="PF13527">
    <property type="entry name" value="Acetyltransf_9"/>
    <property type="match status" value="1"/>
</dbReference>
<protein>
    <recommendedName>
        <fullName evidence="5">N-acetyltransferase domain-containing protein</fullName>
    </recommendedName>
</protein>
<dbReference type="InterPro" id="IPR022902">
    <property type="entry name" value="NAcTrfase_Eis"/>
</dbReference>
<feature type="binding site" evidence="4">
    <location>
        <begin position="91"/>
        <end position="96"/>
    </location>
    <ligand>
        <name>acetyl-CoA</name>
        <dbReference type="ChEBI" id="CHEBI:57288"/>
    </ligand>
</feature>
<dbReference type="Gene3D" id="3.30.1050.10">
    <property type="entry name" value="SCP2 sterol-binding domain"/>
    <property type="match status" value="1"/>
</dbReference>
<evidence type="ECO:0000256" key="3">
    <source>
        <dbReference type="ARBA" id="ARBA00023315"/>
    </source>
</evidence>
<dbReference type="InterPro" id="IPR016181">
    <property type="entry name" value="Acyl_CoA_acyltransferase"/>
</dbReference>
<evidence type="ECO:0000256" key="2">
    <source>
        <dbReference type="ARBA" id="ARBA00022679"/>
    </source>
</evidence>
<dbReference type="SUPFAM" id="SSF55729">
    <property type="entry name" value="Acyl-CoA N-acyltransferases (Nat)"/>
    <property type="match status" value="1"/>
</dbReference>
<dbReference type="PROSITE" id="PS51186">
    <property type="entry name" value="GNAT"/>
    <property type="match status" value="1"/>
</dbReference>
<evidence type="ECO:0000313" key="6">
    <source>
        <dbReference type="EMBL" id="KNB51409.1"/>
    </source>
</evidence>
<dbReference type="SUPFAM" id="SSF55718">
    <property type="entry name" value="SCP-like"/>
    <property type="match status" value="1"/>
</dbReference>
<dbReference type="InterPro" id="IPR025559">
    <property type="entry name" value="Eis_dom"/>
</dbReference>
<dbReference type="STRING" id="1678637.AC230_13485"/>
<evidence type="ECO:0000259" key="5">
    <source>
        <dbReference type="PROSITE" id="PS51186"/>
    </source>
</evidence>
<name>A0A0K9XDB2_9ACTN</name>
<dbReference type="InterPro" id="IPR036527">
    <property type="entry name" value="SCP2_sterol-bd_dom_sf"/>
</dbReference>
<dbReference type="EMBL" id="LFXA01000009">
    <property type="protein sequence ID" value="KNB51409.1"/>
    <property type="molecule type" value="Genomic_DNA"/>
</dbReference>
<gene>
    <name evidence="6" type="ORF">AC230_13485</name>
</gene>
<evidence type="ECO:0000313" key="7">
    <source>
        <dbReference type="Proteomes" id="UP000037288"/>
    </source>
</evidence>
<evidence type="ECO:0000256" key="1">
    <source>
        <dbReference type="ARBA" id="ARBA00009213"/>
    </source>
</evidence>
<dbReference type="PANTHER" id="PTHR37817:SF1">
    <property type="entry name" value="N-ACETYLTRANSFERASE EIS"/>
    <property type="match status" value="1"/>
</dbReference>
<dbReference type="InterPro" id="IPR051554">
    <property type="entry name" value="Acetyltransferase_Eis"/>
</dbReference>
<organism evidence="6 7">
    <name type="scientific">Streptomyces caatingaensis</name>
    <dbReference type="NCBI Taxonomy" id="1678637"/>
    <lineage>
        <taxon>Bacteria</taxon>
        <taxon>Bacillati</taxon>
        <taxon>Actinomycetota</taxon>
        <taxon>Actinomycetes</taxon>
        <taxon>Kitasatosporales</taxon>
        <taxon>Streptomycetaceae</taxon>
        <taxon>Streptomyces</taxon>
    </lineage>
</organism>
<dbReference type="InterPro" id="IPR000182">
    <property type="entry name" value="GNAT_dom"/>
</dbReference>
<dbReference type="Pfam" id="PF13530">
    <property type="entry name" value="SCP2_2"/>
    <property type="match status" value="1"/>
</dbReference>
<dbReference type="PANTHER" id="PTHR37817">
    <property type="entry name" value="N-ACETYLTRANSFERASE EIS"/>
    <property type="match status" value="1"/>
</dbReference>
<keyword evidence="2 4" id="KW-0808">Transferase</keyword>
<feature type="binding site" evidence="4">
    <location>
        <begin position="83"/>
        <end position="85"/>
    </location>
    <ligand>
        <name>acetyl-CoA</name>
        <dbReference type="ChEBI" id="CHEBI:57288"/>
    </ligand>
</feature>
<feature type="domain" description="N-acetyltransferase" evidence="5">
    <location>
        <begin position="3"/>
        <end position="150"/>
    </location>
</feature>
<comment type="subunit">
    <text evidence="4">Homohexamer; trimer of dimers.</text>
</comment>
<dbReference type="OrthoDB" id="8399956at2"/>
<dbReference type="HAMAP" id="MF_01812">
    <property type="entry name" value="Eis"/>
    <property type="match status" value="1"/>
</dbReference>
<dbReference type="InterPro" id="IPR041380">
    <property type="entry name" value="Acetyltransf_17"/>
</dbReference>
<dbReference type="RefSeq" id="WP_049716417.1">
    <property type="nucleotide sequence ID" value="NZ_LFXA01000009.1"/>
</dbReference>
<dbReference type="GO" id="GO:0030649">
    <property type="term" value="P:aminoglycoside antibiotic catabolic process"/>
    <property type="evidence" value="ECO:0007669"/>
    <property type="project" value="TreeGrafter"/>
</dbReference>
<dbReference type="Proteomes" id="UP000037288">
    <property type="component" value="Unassembled WGS sequence"/>
</dbReference>
<dbReference type="GO" id="GO:0034069">
    <property type="term" value="F:aminoglycoside N-acetyltransferase activity"/>
    <property type="evidence" value="ECO:0007669"/>
    <property type="project" value="TreeGrafter"/>
</dbReference>
<keyword evidence="7" id="KW-1185">Reference proteome</keyword>
<evidence type="ECO:0000256" key="4">
    <source>
        <dbReference type="HAMAP-Rule" id="MF_01812"/>
    </source>
</evidence>
<dbReference type="AlphaFoldDB" id="A0A0K9XDB2"/>
<accession>A0A0K9XDB2</accession>
<comment type="similarity">
    <text evidence="1 4">Belongs to the acetyltransferase Eis family.</text>
</comment>
<dbReference type="NCBIfam" id="NF002367">
    <property type="entry name" value="PRK01346.1-4"/>
    <property type="match status" value="1"/>
</dbReference>
<feature type="active site" description="Proton donor" evidence="4">
    <location>
        <position position="124"/>
    </location>
</feature>
<feature type="active site" description="Proton acceptor; via carboxylate" evidence="4">
    <location>
        <position position="411"/>
    </location>
</feature>
<reference evidence="7" key="1">
    <citation type="submission" date="2015-07" db="EMBL/GenBank/DDBJ databases">
        <title>Draft genome sequence of Streptomyces sp. CMAA 1322, a bacterium isolated from Caatinga biome, from dry forest semiarid of Brazil.</title>
        <authorList>
            <person name="Santos S.N."/>
            <person name="Gacesa R."/>
            <person name="Taketani R.G."/>
            <person name="Long P.F."/>
            <person name="Melo I.S."/>
        </authorList>
    </citation>
    <scope>NUCLEOTIDE SEQUENCE [LARGE SCALE GENOMIC DNA]</scope>
    <source>
        <strain evidence="7">CMAA 1322</strain>
    </source>
</reference>
<dbReference type="Pfam" id="PF17668">
    <property type="entry name" value="Acetyltransf_17"/>
    <property type="match status" value="1"/>
</dbReference>
<keyword evidence="3 4" id="KW-0012">Acyltransferase</keyword>
<dbReference type="Gene3D" id="3.40.630.30">
    <property type="match status" value="2"/>
</dbReference>
<sequence length="411" mass="44540">MGTVTRTVDETELAEWMRGMLTGFLLSATASKEDVELRRGGIDFSRTQGAFDDGRCVGTFRSFAQRITLPGGAAAPVSAVTNVTVSATHRRRGLLSGMMARELRAARERGDAAATLTSAEYPIYGRFGFGPAVSAASWEVDTARTGLDRRYGAPPCGGRVDFADGATVRELAPALHERVRTARHGVVDRDERWWRLATGDLRRSDWTEPFHVLYRSADGRVDGLLTYTADDVWTAKRPQNTARVRDLVAATPQAERALWHFLLTADWVMTADTGLRAPDDVLPLLLPDPRAARITVQADFVWLRPLDVPALLEARTYAVPGSLVVEVADPDGYAAGRWLLDAGEGGASCTPTTRTADLALGAGELGRLLLGDESAVRLAALGLVTEERPGAAARADALLRTSRRPWCPDTF</sequence>
<comment type="caution">
    <text evidence="4">Lacks conserved residue(s) required for the propagation of feature annotation.</text>
</comment>
<proteinExistence type="inferred from homology"/>
<comment type="caution">
    <text evidence="6">The sequence shown here is derived from an EMBL/GenBank/DDBJ whole genome shotgun (WGS) entry which is preliminary data.</text>
</comment>